<dbReference type="AlphaFoldDB" id="A0A1I0E368"/>
<dbReference type="GO" id="GO:0003887">
    <property type="term" value="F:DNA-directed DNA polymerase activity"/>
    <property type="evidence" value="ECO:0007669"/>
    <property type="project" value="UniProtKB-KW"/>
</dbReference>
<evidence type="ECO:0000259" key="10">
    <source>
        <dbReference type="Pfam" id="PF21694"/>
    </source>
</evidence>
<evidence type="ECO:0000256" key="2">
    <source>
        <dbReference type="ARBA" id="ARBA00017703"/>
    </source>
</evidence>
<evidence type="ECO:0000313" key="12">
    <source>
        <dbReference type="Proteomes" id="UP000198508"/>
    </source>
</evidence>
<evidence type="ECO:0000313" key="11">
    <source>
        <dbReference type="EMBL" id="SET39068.1"/>
    </source>
</evidence>
<evidence type="ECO:0000256" key="7">
    <source>
        <dbReference type="ARBA" id="ARBA00034754"/>
    </source>
</evidence>
<evidence type="ECO:0000256" key="1">
    <source>
        <dbReference type="ARBA" id="ARBA00012417"/>
    </source>
</evidence>
<name>A0A1I0E368_9FIRM</name>
<keyword evidence="5" id="KW-0235">DNA replication</keyword>
<dbReference type="PANTHER" id="PTHR34388:SF1">
    <property type="entry name" value="DNA POLYMERASE III SUBUNIT DELTA"/>
    <property type="match status" value="1"/>
</dbReference>
<dbReference type="InterPro" id="IPR008921">
    <property type="entry name" value="DNA_pol3_clamp-load_cplx_C"/>
</dbReference>
<dbReference type="Gene3D" id="3.40.50.300">
    <property type="entry name" value="P-loop containing nucleotide triphosphate hydrolases"/>
    <property type="match status" value="1"/>
</dbReference>
<reference evidence="12" key="1">
    <citation type="submission" date="2016-10" db="EMBL/GenBank/DDBJ databases">
        <authorList>
            <person name="Varghese N."/>
            <person name="Submissions S."/>
        </authorList>
    </citation>
    <scope>NUCLEOTIDE SEQUENCE [LARGE SCALE GENOMIC DNA]</scope>
    <source>
        <strain evidence="12">NLAE-zl-G277</strain>
    </source>
</reference>
<evidence type="ECO:0000256" key="3">
    <source>
        <dbReference type="ARBA" id="ARBA00022679"/>
    </source>
</evidence>
<comment type="similarity">
    <text evidence="7">Belongs to the DNA polymerase HolA subunit family.</text>
</comment>
<keyword evidence="12" id="KW-1185">Reference proteome</keyword>
<dbReference type="PANTHER" id="PTHR34388">
    <property type="entry name" value="DNA POLYMERASE III SUBUNIT DELTA"/>
    <property type="match status" value="1"/>
</dbReference>
<dbReference type="STRING" id="460384.SAMN05216313_105215"/>
<dbReference type="NCBIfam" id="TIGR01128">
    <property type="entry name" value="holA"/>
    <property type="match status" value="1"/>
</dbReference>
<accession>A0A1I0E368</accession>
<dbReference type="InterPro" id="IPR027417">
    <property type="entry name" value="P-loop_NTPase"/>
</dbReference>
<dbReference type="Pfam" id="PF06144">
    <property type="entry name" value="DNA_pol3_delta"/>
    <property type="match status" value="1"/>
</dbReference>
<sequence length="325" mass="36527">MQTLNQDIKDRSFKSAYLLFGDEAFLKKSYKNRLKEAITGGDTMNYNYYEGKGINVPEILGMADTMPFFAEKRLILVEDSGFFKGGGEAESLAEYLPNVPDTTCLLFVETEVDKRSKLYKAVKKHGYAAEMVRQEPAQLARWAAGVLAREGKKITGRTMDLFLSKTGDDMENILSELDKLISYTLGRDVITDADVEAVCVTQVTNKIFDMITAISSRQTRKAMDLYEDLLTLKEPPMRILFLIARQFNQILQVKELMGKGMDKSTIASKLKLAPFVAGKIMLQAKSFTKEQIFSYVNLCVDAEEAVKTGKLADRLAVELLIANHY</sequence>
<dbReference type="SUPFAM" id="SSF52540">
    <property type="entry name" value="P-loop containing nucleoside triphosphate hydrolases"/>
    <property type="match status" value="1"/>
</dbReference>
<gene>
    <name evidence="11" type="ORF">SAMN05216313_105215</name>
</gene>
<feature type="domain" description="DNA polymerase III delta subunit-like C-terminal" evidence="10">
    <location>
        <begin position="205"/>
        <end position="322"/>
    </location>
</feature>
<dbReference type="Gene3D" id="1.20.272.10">
    <property type="match status" value="1"/>
</dbReference>
<dbReference type="RefSeq" id="WP_092361890.1">
    <property type="nucleotide sequence ID" value="NZ_CABJCG010000004.1"/>
</dbReference>
<dbReference type="Gene3D" id="1.10.8.60">
    <property type="match status" value="1"/>
</dbReference>
<dbReference type="EMBL" id="FOIM01000005">
    <property type="protein sequence ID" value="SET39068.1"/>
    <property type="molecule type" value="Genomic_DNA"/>
</dbReference>
<keyword evidence="4" id="KW-0548">Nucleotidyltransferase</keyword>
<dbReference type="InterPro" id="IPR048466">
    <property type="entry name" value="DNA_pol3_delta-like_C"/>
</dbReference>
<evidence type="ECO:0000256" key="8">
    <source>
        <dbReference type="ARBA" id="ARBA00049244"/>
    </source>
</evidence>
<dbReference type="GO" id="GO:0006261">
    <property type="term" value="P:DNA-templated DNA replication"/>
    <property type="evidence" value="ECO:0007669"/>
    <property type="project" value="TreeGrafter"/>
</dbReference>
<dbReference type="InterPro" id="IPR005790">
    <property type="entry name" value="DNA_polIII_delta"/>
</dbReference>
<evidence type="ECO:0000256" key="6">
    <source>
        <dbReference type="ARBA" id="ARBA00022932"/>
    </source>
</evidence>
<dbReference type="GO" id="GO:0003677">
    <property type="term" value="F:DNA binding"/>
    <property type="evidence" value="ECO:0007669"/>
    <property type="project" value="InterPro"/>
</dbReference>
<keyword evidence="6" id="KW-0239">DNA-directed DNA polymerase</keyword>
<dbReference type="GO" id="GO:0009360">
    <property type="term" value="C:DNA polymerase III complex"/>
    <property type="evidence" value="ECO:0007669"/>
    <property type="project" value="InterPro"/>
</dbReference>
<dbReference type="Pfam" id="PF21694">
    <property type="entry name" value="DNA_pol3_delta_C"/>
    <property type="match status" value="1"/>
</dbReference>
<dbReference type="Proteomes" id="UP000198508">
    <property type="component" value="Unassembled WGS sequence"/>
</dbReference>
<dbReference type="SUPFAM" id="SSF48019">
    <property type="entry name" value="post-AAA+ oligomerization domain-like"/>
    <property type="match status" value="1"/>
</dbReference>
<protein>
    <recommendedName>
        <fullName evidence="2">DNA polymerase III subunit delta</fullName>
        <ecNumber evidence="1">2.7.7.7</ecNumber>
    </recommendedName>
</protein>
<proteinExistence type="inferred from homology"/>
<organism evidence="11 12">
    <name type="scientific">Enterocloster lavalensis</name>
    <dbReference type="NCBI Taxonomy" id="460384"/>
    <lineage>
        <taxon>Bacteria</taxon>
        <taxon>Bacillati</taxon>
        <taxon>Bacillota</taxon>
        <taxon>Clostridia</taxon>
        <taxon>Lachnospirales</taxon>
        <taxon>Lachnospiraceae</taxon>
        <taxon>Enterocloster</taxon>
    </lineage>
</organism>
<evidence type="ECO:0000256" key="4">
    <source>
        <dbReference type="ARBA" id="ARBA00022695"/>
    </source>
</evidence>
<evidence type="ECO:0000259" key="9">
    <source>
        <dbReference type="Pfam" id="PF06144"/>
    </source>
</evidence>
<dbReference type="GeneID" id="93276554"/>
<dbReference type="InterPro" id="IPR010372">
    <property type="entry name" value="DNA_pol3_delta_N"/>
</dbReference>
<comment type="catalytic activity">
    <reaction evidence="8">
        <text>DNA(n) + a 2'-deoxyribonucleoside 5'-triphosphate = DNA(n+1) + diphosphate</text>
        <dbReference type="Rhea" id="RHEA:22508"/>
        <dbReference type="Rhea" id="RHEA-COMP:17339"/>
        <dbReference type="Rhea" id="RHEA-COMP:17340"/>
        <dbReference type="ChEBI" id="CHEBI:33019"/>
        <dbReference type="ChEBI" id="CHEBI:61560"/>
        <dbReference type="ChEBI" id="CHEBI:173112"/>
        <dbReference type="EC" id="2.7.7.7"/>
    </reaction>
</comment>
<feature type="domain" description="DNA polymerase III delta N-terminal" evidence="9">
    <location>
        <begin position="17"/>
        <end position="126"/>
    </location>
</feature>
<dbReference type="EC" id="2.7.7.7" evidence="1"/>
<keyword evidence="3" id="KW-0808">Transferase</keyword>
<evidence type="ECO:0000256" key="5">
    <source>
        <dbReference type="ARBA" id="ARBA00022705"/>
    </source>
</evidence>